<dbReference type="HOGENOM" id="CLU_1389679_0_0_12"/>
<dbReference type="InterPro" id="IPR019223">
    <property type="entry name" value="DUF2147"/>
</dbReference>
<gene>
    <name evidence="2" type="ORF">TPE_1816</name>
</gene>
<organism evidence="2 3">
    <name type="scientific">Treponema pedis str. T A4</name>
    <dbReference type="NCBI Taxonomy" id="1291379"/>
    <lineage>
        <taxon>Bacteria</taxon>
        <taxon>Pseudomonadati</taxon>
        <taxon>Spirochaetota</taxon>
        <taxon>Spirochaetia</taxon>
        <taxon>Spirochaetales</taxon>
        <taxon>Treponemataceae</taxon>
        <taxon>Treponema</taxon>
    </lineage>
</organism>
<dbReference type="KEGG" id="tped:TPE_1816"/>
<name>S5ZVH4_9SPIR</name>
<dbReference type="Gene3D" id="2.40.128.520">
    <property type="match status" value="1"/>
</dbReference>
<reference evidence="2 3" key="1">
    <citation type="journal article" date="2013" name="PLoS ONE">
        <title>Genome-Wide Relatedness of Treponema pedis, from Gingiva and Necrotic Skin Lesions of Pigs, with the Human Oral Pathogen Treponema denticola.</title>
        <authorList>
            <person name="Svartstrom O."/>
            <person name="Mushtaq M."/>
            <person name="Pringle M."/>
            <person name="Segerman B."/>
        </authorList>
    </citation>
    <scope>NUCLEOTIDE SEQUENCE [LARGE SCALE GENOMIC DNA]</scope>
    <source>
        <strain evidence="2">T A4</strain>
    </source>
</reference>
<dbReference type="AlphaFoldDB" id="S5ZVH4"/>
<evidence type="ECO:0000313" key="3">
    <source>
        <dbReference type="Proteomes" id="UP000015620"/>
    </source>
</evidence>
<sequence>MIAFIQEVLIMKNKFFFILLFFITGTFCLFSDPVEGLWKSIDEKTNKVTGVWKIYEKDGMLFGEMLMTNGHHPQAAVTACKESYKDFPKPGRVNKMPLVGTPFIYNLIKKSEGYWHKGYIIDPASGKHYYCKIIFHKADDKKYKKDTLEMRGEIGLGIGRSQYWEKTDQAETDELIKNNTVEHKYELATE</sequence>
<keyword evidence="3" id="KW-1185">Reference proteome</keyword>
<accession>S5ZVH4</accession>
<evidence type="ECO:0000259" key="1">
    <source>
        <dbReference type="Pfam" id="PF09917"/>
    </source>
</evidence>
<dbReference type="PATRIC" id="fig|1291379.3.peg.1790"/>
<dbReference type="Proteomes" id="UP000015620">
    <property type="component" value="Chromosome"/>
</dbReference>
<dbReference type="EMBL" id="CP004120">
    <property type="protein sequence ID" value="AGT44290.1"/>
    <property type="molecule type" value="Genomic_DNA"/>
</dbReference>
<evidence type="ECO:0000313" key="2">
    <source>
        <dbReference type="EMBL" id="AGT44290.1"/>
    </source>
</evidence>
<proteinExistence type="predicted"/>
<feature type="domain" description="DUF2147" evidence="1">
    <location>
        <begin position="36"/>
        <end position="166"/>
    </location>
</feature>
<dbReference type="Pfam" id="PF09917">
    <property type="entry name" value="DUF2147"/>
    <property type="match status" value="1"/>
</dbReference>
<protein>
    <recommendedName>
        <fullName evidence="1">DUF2147 domain-containing protein</fullName>
    </recommendedName>
</protein>
<dbReference type="STRING" id="1291379.TPE_1816"/>